<dbReference type="Pfam" id="PF04577">
    <property type="entry name" value="Glyco_transf_61"/>
    <property type="match status" value="1"/>
</dbReference>
<proteinExistence type="predicted"/>
<gene>
    <name evidence="5" type="ORF">FVR03_12020</name>
</gene>
<organism evidence="5 6">
    <name type="scientific">Pontibacter qinzhouensis</name>
    <dbReference type="NCBI Taxonomy" id="2603253"/>
    <lineage>
        <taxon>Bacteria</taxon>
        <taxon>Pseudomonadati</taxon>
        <taxon>Bacteroidota</taxon>
        <taxon>Cytophagia</taxon>
        <taxon>Cytophagales</taxon>
        <taxon>Hymenobacteraceae</taxon>
        <taxon>Pontibacter</taxon>
    </lineage>
</organism>
<dbReference type="InterPro" id="IPR049625">
    <property type="entry name" value="Glyco_transf_61_cat"/>
</dbReference>
<feature type="domain" description="Glycosyltransferase 61 catalytic" evidence="4">
    <location>
        <begin position="173"/>
        <end position="347"/>
    </location>
</feature>
<evidence type="ECO:0000256" key="3">
    <source>
        <dbReference type="ARBA" id="ARBA00023180"/>
    </source>
</evidence>
<evidence type="ECO:0000259" key="4">
    <source>
        <dbReference type="Pfam" id="PF04577"/>
    </source>
</evidence>
<dbReference type="PANTHER" id="PTHR20961">
    <property type="entry name" value="GLYCOSYLTRANSFERASE"/>
    <property type="match status" value="1"/>
</dbReference>
<evidence type="ECO:0000256" key="1">
    <source>
        <dbReference type="ARBA" id="ARBA00022676"/>
    </source>
</evidence>
<dbReference type="EMBL" id="VRTY01000040">
    <property type="protein sequence ID" value="TXK45812.1"/>
    <property type="molecule type" value="Genomic_DNA"/>
</dbReference>
<dbReference type="OrthoDB" id="1156086at2"/>
<reference evidence="5 6" key="1">
    <citation type="submission" date="2019-08" db="EMBL/GenBank/DDBJ databases">
        <authorList>
            <person name="Shi S."/>
        </authorList>
    </citation>
    <scope>NUCLEOTIDE SEQUENCE [LARGE SCALE GENOMIC DNA]</scope>
    <source>
        <strain evidence="5 6">GY10130</strain>
    </source>
</reference>
<keyword evidence="3" id="KW-0325">Glycoprotein</keyword>
<comment type="caution">
    <text evidence="5">The sequence shown here is derived from an EMBL/GenBank/DDBJ whole genome shotgun (WGS) entry which is preliminary data.</text>
</comment>
<sequence length="422" mass="46842">MTFEHRNYMNKLYNKISVRVSRVARQLIPFNQKYKPIGVYRLSPSGSSNTTGGSGELMLHAIYPGLSTTLNISDDLFNACSDYWKPVKHVETNYEVAEVPQGRIHTDNETSVAIISKYNNLIGNVSLGLKDGKVIAAAENPIFGQRYFKGPKKIKGTVFSLLTGGAGINNISHWFIDVLPRLHLLRQSGLYDKIDWFLVPSLRYSYQTETLDMLGIPKEKLLAGDEHPHITADCVVASTAPRGNHTLVPLWLCDYIKSAFIPLAQNGSAVATPARIYISRSDSSMRNVINEEELVEELKPLGFEHIISSKLSIREKLHLFATAEVVVSATGAGLVSILFCRPGTKVIEIFNEGFVIEPFYDIATKTDLDYDYIICPGTKKIKDAGKGQRENLLVDIAKLKAKLGNRLQPVKVSSISKSEVDI</sequence>
<dbReference type="Proteomes" id="UP000321926">
    <property type="component" value="Unassembled WGS sequence"/>
</dbReference>
<keyword evidence="1" id="KW-0328">Glycosyltransferase</keyword>
<dbReference type="InterPro" id="IPR007657">
    <property type="entry name" value="Glycosyltransferase_61"/>
</dbReference>
<evidence type="ECO:0000256" key="2">
    <source>
        <dbReference type="ARBA" id="ARBA00022679"/>
    </source>
</evidence>
<dbReference type="GO" id="GO:0016757">
    <property type="term" value="F:glycosyltransferase activity"/>
    <property type="evidence" value="ECO:0007669"/>
    <property type="project" value="UniProtKB-KW"/>
</dbReference>
<dbReference type="PANTHER" id="PTHR20961:SF136">
    <property type="entry name" value="PROTEIN O-GLCNAC TRANSFERASE"/>
    <property type="match status" value="1"/>
</dbReference>
<keyword evidence="6" id="KW-1185">Reference proteome</keyword>
<dbReference type="AlphaFoldDB" id="A0A5C8KAD3"/>
<keyword evidence="2 5" id="KW-0808">Transferase</keyword>
<evidence type="ECO:0000313" key="6">
    <source>
        <dbReference type="Proteomes" id="UP000321926"/>
    </source>
</evidence>
<protein>
    <submittedName>
        <fullName evidence="5">Glycosyltransferase family 61 protein</fullName>
    </submittedName>
</protein>
<accession>A0A5C8KAD3</accession>
<evidence type="ECO:0000313" key="5">
    <source>
        <dbReference type="EMBL" id="TXK45812.1"/>
    </source>
</evidence>
<name>A0A5C8KAD3_9BACT</name>